<evidence type="ECO:0000313" key="1">
    <source>
        <dbReference type="EMBL" id="RWR18788.1"/>
    </source>
</evidence>
<evidence type="ECO:0000313" key="2">
    <source>
        <dbReference type="Proteomes" id="UP000284476"/>
    </source>
</evidence>
<reference evidence="1 2" key="1">
    <citation type="submission" date="2019-01" db="EMBL/GenBank/DDBJ databases">
        <title>Sinorhodobacter populi sp. nov. isolated from the symptomatic bark tissue of Populus euramericana canker.</title>
        <authorList>
            <person name="Xu G."/>
        </authorList>
    </citation>
    <scope>NUCLEOTIDE SEQUENCE [LARGE SCALE GENOMIC DNA]</scope>
    <source>
        <strain evidence="1 2">SK2B-1</strain>
    </source>
</reference>
<gene>
    <name evidence="1" type="ORF">D2T30_15610</name>
</gene>
<proteinExistence type="predicted"/>
<organism evidence="1 2">
    <name type="scientific">Paenirhodobacter populi</name>
    <dbReference type="NCBI Taxonomy" id="2306993"/>
    <lineage>
        <taxon>Bacteria</taxon>
        <taxon>Pseudomonadati</taxon>
        <taxon>Pseudomonadota</taxon>
        <taxon>Alphaproteobacteria</taxon>
        <taxon>Rhodobacterales</taxon>
        <taxon>Rhodobacter group</taxon>
        <taxon>Paenirhodobacter</taxon>
    </lineage>
</organism>
<dbReference type="Proteomes" id="UP000284476">
    <property type="component" value="Unassembled WGS sequence"/>
</dbReference>
<protein>
    <submittedName>
        <fullName evidence="1">Uncharacterized protein</fullName>
    </submittedName>
</protein>
<name>A0A443JE40_9RHOB</name>
<comment type="caution">
    <text evidence="1">The sequence shown here is derived from an EMBL/GenBank/DDBJ whole genome shotgun (WGS) entry which is preliminary data.</text>
</comment>
<dbReference type="AlphaFoldDB" id="A0A443JE40"/>
<dbReference type="EMBL" id="SAUZ01000018">
    <property type="protein sequence ID" value="RWR18788.1"/>
    <property type="molecule type" value="Genomic_DNA"/>
</dbReference>
<accession>A0A443JE40</accession>
<dbReference type="RefSeq" id="WP_128209639.1">
    <property type="nucleotide sequence ID" value="NZ_JBHRSO010000024.1"/>
</dbReference>
<sequence>MANRMLKWFEFKHLPDRLKEVSAHFGDLAQQMDDLLPESAEKTAGMRKLLEAKDCFVRARIEADDPPKSDG</sequence>